<dbReference type="InterPro" id="IPR011006">
    <property type="entry name" value="CheY-like_superfamily"/>
</dbReference>
<dbReference type="InterPro" id="IPR052893">
    <property type="entry name" value="TCS_response_regulator"/>
</dbReference>
<dbReference type="SUPFAM" id="SSF52172">
    <property type="entry name" value="CheY-like"/>
    <property type="match status" value="1"/>
</dbReference>
<organism evidence="4 5">
    <name type="scientific">Deinococcus aetherius</name>
    <dbReference type="NCBI Taxonomy" id="200252"/>
    <lineage>
        <taxon>Bacteria</taxon>
        <taxon>Thermotogati</taxon>
        <taxon>Deinococcota</taxon>
        <taxon>Deinococci</taxon>
        <taxon>Deinococcales</taxon>
        <taxon>Deinococcaceae</taxon>
        <taxon>Deinococcus</taxon>
    </lineage>
</organism>
<dbReference type="PANTHER" id="PTHR44520:SF2">
    <property type="entry name" value="RESPONSE REGULATOR RCP1"/>
    <property type="match status" value="1"/>
</dbReference>
<proteinExistence type="predicted"/>
<geneLocation type="plasmid" evidence="4 5">
    <name>pDAETH-5</name>
</geneLocation>
<name>A0ABN6RR78_9DEIO</name>
<feature type="region of interest" description="Disordered" evidence="2">
    <location>
        <begin position="83"/>
        <end position="108"/>
    </location>
</feature>
<protein>
    <recommendedName>
        <fullName evidence="3">Response regulatory domain-containing protein</fullName>
    </recommendedName>
</protein>
<dbReference type="PANTHER" id="PTHR44520">
    <property type="entry name" value="RESPONSE REGULATOR RCP1-RELATED"/>
    <property type="match status" value="1"/>
</dbReference>
<dbReference type="Gene3D" id="3.40.50.2300">
    <property type="match status" value="1"/>
</dbReference>
<keyword evidence="4" id="KW-0614">Plasmid</keyword>
<evidence type="ECO:0000313" key="5">
    <source>
        <dbReference type="Proteomes" id="UP001064971"/>
    </source>
</evidence>
<reference evidence="4" key="1">
    <citation type="submission" date="2022-07" db="EMBL/GenBank/DDBJ databases">
        <title>Complete Genome Sequence of the Radioresistant Bacterium Deinococcus aetherius ST0316, Isolated from the Air Dust collected in Lower Stratosphere above Japan.</title>
        <authorList>
            <person name="Satoh K."/>
            <person name="Hagiwara K."/>
            <person name="Katsumata K."/>
            <person name="Kubo A."/>
            <person name="Yokobori S."/>
            <person name="Yamagishi A."/>
            <person name="Oono Y."/>
            <person name="Narumi I."/>
        </authorList>
    </citation>
    <scope>NUCLEOTIDE SEQUENCE</scope>
    <source>
        <strain evidence="4">ST0316</strain>
        <plasmid evidence="4">pDAETH-5</plasmid>
    </source>
</reference>
<dbReference type="Pfam" id="PF00072">
    <property type="entry name" value="Response_reg"/>
    <property type="match status" value="1"/>
</dbReference>
<evidence type="ECO:0000256" key="2">
    <source>
        <dbReference type="SAM" id="MobiDB-lite"/>
    </source>
</evidence>
<keyword evidence="5" id="KW-1185">Reference proteome</keyword>
<feature type="modified residue" description="4-aspartylphosphate" evidence="1">
    <location>
        <position position="4"/>
    </location>
</feature>
<feature type="domain" description="Response regulatory" evidence="3">
    <location>
        <begin position="1"/>
        <end position="71"/>
    </location>
</feature>
<sequence length="108" mass="11885">MLLDVNMPAMTGFEVLQAVKLDPQLGVIPVVMLTTSDSRDDITRAYTLHASSYLLKSVDFAGFIAQVESFVAFWSRSRLVQWPDPSGQPERGSAAETEDGTRPVPSIR</sequence>
<dbReference type="Proteomes" id="UP001064971">
    <property type="component" value="Plasmid pDAETH-5"/>
</dbReference>
<evidence type="ECO:0000313" key="4">
    <source>
        <dbReference type="EMBL" id="BDP44916.1"/>
    </source>
</evidence>
<keyword evidence="1" id="KW-0597">Phosphoprotein</keyword>
<evidence type="ECO:0000256" key="1">
    <source>
        <dbReference type="PROSITE-ProRule" id="PRU00169"/>
    </source>
</evidence>
<evidence type="ECO:0000259" key="3">
    <source>
        <dbReference type="PROSITE" id="PS50110"/>
    </source>
</evidence>
<gene>
    <name evidence="4" type="ORF">DAETH_48850</name>
</gene>
<dbReference type="PROSITE" id="PS50110">
    <property type="entry name" value="RESPONSE_REGULATORY"/>
    <property type="match status" value="1"/>
</dbReference>
<dbReference type="InterPro" id="IPR001789">
    <property type="entry name" value="Sig_transdc_resp-reg_receiver"/>
</dbReference>
<dbReference type="EMBL" id="AP026565">
    <property type="protein sequence ID" value="BDP44916.1"/>
    <property type="molecule type" value="Genomic_DNA"/>
</dbReference>
<accession>A0ABN6RR78</accession>